<dbReference type="Pfam" id="PF22740">
    <property type="entry name" value="PapZ_C"/>
    <property type="match status" value="1"/>
</dbReference>
<dbReference type="PANTHER" id="PTHR30448:SF0">
    <property type="entry name" value="RNASE ADAPTER PROTEIN RAPZ"/>
    <property type="match status" value="1"/>
</dbReference>
<feature type="domain" description="RapZ C-terminal" evidence="6">
    <location>
        <begin position="161"/>
        <end position="278"/>
    </location>
</feature>
<evidence type="ECO:0000313" key="8">
    <source>
        <dbReference type="Proteomes" id="UP000663570"/>
    </source>
</evidence>
<evidence type="ECO:0000256" key="3">
    <source>
        <dbReference type="ARBA" id="ARBA00023134"/>
    </source>
</evidence>
<dbReference type="PANTHER" id="PTHR30448">
    <property type="entry name" value="RNASE ADAPTER PROTEIN RAPZ"/>
    <property type="match status" value="1"/>
</dbReference>
<dbReference type="InterPro" id="IPR005337">
    <property type="entry name" value="RapZ-like"/>
</dbReference>
<evidence type="ECO:0000313" key="7">
    <source>
        <dbReference type="EMBL" id="QSI76796.1"/>
    </source>
</evidence>
<dbReference type="Proteomes" id="UP000663570">
    <property type="component" value="Chromosome"/>
</dbReference>
<reference evidence="7 8" key="1">
    <citation type="submission" date="2021-02" db="EMBL/GenBank/DDBJ databases">
        <title>Niveibacterium changnyeongensis HC41.</title>
        <authorList>
            <person name="Kang M."/>
        </authorList>
    </citation>
    <scope>NUCLEOTIDE SEQUENCE [LARGE SCALE GENOMIC DNA]</scope>
    <source>
        <strain evidence="7 8">HC41</strain>
    </source>
</reference>
<dbReference type="Gene3D" id="3.40.50.300">
    <property type="entry name" value="P-loop containing nucleotide triphosphate hydrolases"/>
    <property type="match status" value="1"/>
</dbReference>
<dbReference type="EMBL" id="CP071060">
    <property type="protein sequence ID" value="QSI76796.1"/>
    <property type="molecule type" value="Genomic_DNA"/>
</dbReference>
<evidence type="ECO:0000259" key="6">
    <source>
        <dbReference type="Pfam" id="PF22740"/>
    </source>
</evidence>
<keyword evidence="3 4" id="KW-0342">GTP-binding</keyword>
<dbReference type="SUPFAM" id="SSF52540">
    <property type="entry name" value="P-loop containing nucleoside triphosphate hydrolases"/>
    <property type="match status" value="1"/>
</dbReference>
<dbReference type="InterPro" id="IPR053930">
    <property type="entry name" value="RapZ-like_N"/>
</dbReference>
<feature type="domain" description="RapZ-like N-terminal" evidence="5">
    <location>
        <begin position="1"/>
        <end position="150"/>
    </location>
</feature>
<accession>A0ABX7M5S4</accession>
<name>A0ABX7M5S4_9RHOO</name>
<keyword evidence="8" id="KW-1185">Reference proteome</keyword>
<dbReference type="RefSeq" id="WP_172202434.1">
    <property type="nucleotide sequence ID" value="NZ_CP071060.1"/>
</dbReference>
<keyword evidence="1 4" id="KW-0547">Nucleotide-binding</keyword>
<proteinExistence type="inferred from homology"/>
<dbReference type="HAMAP" id="MF_00636">
    <property type="entry name" value="RapZ_like"/>
    <property type="match status" value="1"/>
</dbReference>
<feature type="binding site" evidence="4">
    <location>
        <begin position="57"/>
        <end position="60"/>
    </location>
    <ligand>
        <name>GTP</name>
        <dbReference type="ChEBI" id="CHEBI:37565"/>
    </ligand>
</feature>
<dbReference type="Pfam" id="PF03668">
    <property type="entry name" value="RapZ-like_N"/>
    <property type="match status" value="1"/>
</dbReference>
<evidence type="ECO:0000259" key="5">
    <source>
        <dbReference type="Pfam" id="PF03668"/>
    </source>
</evidence>
<dbReference type="NCBIfam" id="NF003828">
    <property type="entry name" value="PRK05416.1"/>
    <property type="match status" value="1"/>
</dbReference>
<protein>
    <submittedName>
        <fullName evidence="7">RNase adapter RapZ</fullName>
    </submittedName>
</protein>
<gene>
    <name evidence="7" type="primary">rapZ</name>
    <name evidence="7" type="ORF">JY500_20470</name>
</gene>
<organism evidence="7 8">
    <name type="scientific">Niveibacterium microcysteis</name>
    <dbReference type="NCBI Taxonomy" id="2811415"/>
    <lineage>
        <taxon>Bacteria</taxon>
        <taxon>Pseudomonadati</taxon>
        <taxon>Pseudomonadota</taxon>
        <taxon>Betaproteobacteria</taxon>
        <taxon>Rhodocyclales</taxon>
        <taxon>Rhodocyclaceae</taxon>
        <taxon>Niveibacterium</taxon>
    </lineage>
</organism>
<dbReference type="InterPro" id="IPR027417">
    <property type="entry name" value="P-loop_NTPase"/>
</dbReference>
<evidence type="ECO:0000256" key="1">
    <source>
        <dbReference type="ARBA" id="ARBA00022741"/>
    </source>
</evidence>
<dbReference type="InterPro" id="IPR053931">
    <property type="entry name" value="RapZ_C"/>
</dbReference>
<evidence type="ECO:0000256" key="4">
    <source>
        <dbReference type="HAMAP-Rule" id="MF_00636"/>
    </source>
</evidence>
<feature type="binding site" evidence="4">
    <location>
        <begin position="8"/>
        <end position="15"/>
    </location>
    <ligand>
        <name>ATP</name>
        <dbReference type="ChEBI" id="CHEBI:30616"/>
    </ligand>
</feature>
<sequence length="280" mass="30819">MQLILISGLSGSGKSIALAVLEDAGYYCVDNLPAPLLPGLVAHLRGAGYERVGVAVDVRGGASLQALPETMAALRGEVEDVRFVFLEARNTTLIARFSETRRRHPLADDGVTLLEAIERERDALEAVGELGQRIDTSDLHPNTLRVWLKDLIQASPAQGLTLLVESFGFKHGIPLDADLVFDVRCLPNPFYDPALRPLTGRDQPVIDFLCAHEDVGRMVQDIGNWLANWLPSYMRDSRAYLTLAIGCTGGQHRSVYIAETIAARFQDQVRVLLRHRALKS</sequence>
<evidence type="ECO:0000256" key="2">
    <source>
        <dbReference type="ARBA" id="ARBA00022840"/>
    </source>
</evidence>
<dbReference type="PIRSF" id="PIRSF005052">
    <property type="entry name" value="P-loopkin"/>
    <property type="match status" value="1"/>
</dbReference>
<keyword evidence="2 4" id="KW-0067">ATP-binding</keyword>